<dbReference type="EMBL" id="JAACNO010000047">
    <property type="protein sequence ID" value="KAF4150541.1"/>
    <property type="molecule type" value="Genomic_DNA"/>
</dbReference>
<feature type="non-terminal residue" evidence="1">
    <location>
        <position position="96"/>
    </location>
</feature>
<proteinExistence type="predicted"/>
<dbReference type="EMBL" id="JAACNO010002027">
    <property type="protein sequence ID" value="KAF4136058.1"/>
    <property type="molecule type" value="Genomic_DNA"/>
</dbReference>
<protein>
    <submittedName>
        <fullName evidence="1">Uncharacterized protein</fullName>
    </submittedName>
</protein>
<reference evidence="1" key="1">
    <citation type="submission" date="2020-03" db="EMBL/GenBank/DDBJ databases">
        <title>Hybrid Assembly of Korean Phytophthora infestans isolates.</title>
        <authorList>
            <person name="Prokchorchik M."/>
            <person name="Lee Y."/>
            <person name="Seo J."/>
            <person name="Cho J.-H."/>
            <person name="Park Y.-E."/>
            <person name="Jang D.-C."/>
            <person name="Im J.-S."/>
            <person name="Choi J.-G."/>
            <person name="Park H.-J."/>
            <person name="Lee G.-B."/>
            <person name="Lee Y.-G."/>
            <person name="Hong S.-Y."/>
            <person name="Cho K."/>
            <person name="Sohn K.H."/>
        </authorList>
    </citation>
    <scope>NUCLEOTIDE SEQUENCE</scope>
    <source>
        <strain evidence="1">KR_2_A2</strain>
    </source>
</reference>
<accession>A0A8S9UCN1</accession>
<organism evidence="1 3">
    <name type="scientific">Phytophthora infestans</name>
    <name type="common">Potato late blight agent</name>
    <name type="synonym">Botrytis infestans</name>
    <dbReference type="NCBI Taxonomy" id="4787"/>
    <lineage>
        <taxon>Eukaryota</taxon>
        <taxon>Sar</taxon>
        <taxon>Stramenopiles</taxon>
        <taxon>Oomycota</taxon>
        <taxon>Peronosporomycetes</taxon>
        <taxon>Peronosporales</taxon>
        <taxon>Peronosporaceae</taxon>
        <taxon>Phytophthora</taxon>
    </lineage>
</organism>
<sequence>DVHNHLRGRRSSRFSEGIHDSYTELIPAGPPTRKAIALQSRWSMVKANAAGRPSLCLRFSCRALTIGIGWSDMEDTKTTLGSILLMLTPCVNTKSN</sequence>
<evidence type="ECO:0000313" key="1">
    <source>
        <dbReference type="EMBL" id="KAF4136058.1"/>
    </source>
</evidence>
<evidence type="ECO:0000313" key="3">
    <source>
        <dbReference type="Proteomes" id="UP000704712"/>
    </source>
</evidence>
<name>A0A8S9UCN1_PHYIN</name>
<dbReference type="Proteomes" id="UP000704712">
    <property type="component" value="Unassembled WGS sequence"/>
</dbReference>
<comment type="caution">
    <text evidence="1">The sequence shown here is derived from an EMBL/GenBank/DDBJ whole genome shotgun (WGS) entry which is preliminary data.</text>
</comment>
<dbReference type="AlphaFoldDB" id="A0A8S9UCN1"/>
<gene>
    <name evidence="2" type="ORF">GN958_ATG00203</name>
    <name evidence="1" type="ORF">GN958_ATG14804</name>
</gene>
<evidence type="ECO:0000313" key="2">
    <source>
        <dbReference type="EMBL" id="KAF4150541.1"/>
    </source>
</evidence>